<dbReference type="Proteomes" id="UP000054926">
    <property type="component" value="Unassembled WGS sequence"/>
</dbReference>
<accession>A0A0W0ZP48</accession>
<evidence type="ECO:0000313" key="1">
    <source>
        <dbReference type="EMBL" id="KTD70957.1"/>
    </source>
</evidence>
<comment type="caution">
    <text evidence="1">The sequence shown here is derived from an EMBL/GenBank/DDBJ whole genome shotgun (WGS) entry which is preliminary data.</text>
</comment>
<sequence length="88" mass="10073">MTLEKRLDDLEDGIEEMKSISLCMAEQTAHMQALIEQMEKCLNQYEHIMEPAQPTKMSDVGLVNKFGIMRQQKQNEPGEHTLNGPRSP</sequence>
<dbReference type="EMBL" id="LNYY01000005">
    <property type="protein sequence ID" value="KTD70957.1"/>
    <property type="molecule type" value="Genomic_DNA"/>
</dbReference>
<evidence type="ECO:0000313" key="2">
    <source>
        <dbReference type="Proteomes" id="UP000054926"/>
    </source>
</evidence>
<protein>
    <recommendedName>
        <fullName evidence="3">Coiled-coil protein</fullName>
    </recommendedName>
</protein>
<dbReference type="OrthoDB" id="9933482at2"/>
<keyword evidence="2" id="KW-1185">Reference proteome</keyword>
<dbReference type="AlphaFoldDB" id="A0A0W0ZP48"/>
<organism evidence="1 2">
    <name type="scientific">Legionella steelei</name>
    <dbReference type="NCBI Taxonomy" id="947033"/>
    <lineage>
        <taxon>Bacteria</taxon>
        <taxon>Pseudomonadati</taxon>
        <taxon>Pseudomonadota</taxon>
        <taxon>Gammaproteobacteria</taxon>
        <taxon>Legionellales</taxon>
        <taxon>Legionellaceae</taxon>
        <taxon>Legionella</taxon>
    </lineage>
</organism>
<reference evidence="1 2" key="1">
    <citation type="submission" date="2015-11" db="EMBL/GenBank/DDBJ databases">
        <title>Genomic analysis of 38 Legionella species identifies large and diverse effector repertoires.</title>
        <authorList>
            <person name="Burstein D."/>
            <person name="Amaro F."/>
            <person name="Zusman T."/>
            <person name="Lifshitz Z."/>
            <person name="Cohen O."/>
            <person name="Gilbert J.A."/>
            <person name="Pupko T."/>
            <person name="Shuman H.A."/>
            <person name="Segal G."/>
        </authorList>
    </citation>
    <scope>NUCLEOTIDE SEQUENCE [LARGE SCALE GENOMIC DNA]</scope>
    <source>
        <strain evidence="1 2">IMVS3376</strain>
    </source>
</reference>
<dbReference type="RefSeq" id="WP_058509302.1">
    <property type="nucleotide sequence ID" value="NZ_DAIOMV010000003.1"/>
</dbReference>
<proteinExistence type="predicted"/>
<evidence type="ECO:0008006" key="3">
    <source>
        <dbReference type="Google" id="ProtNLM"/>
    </source>
</evidence>
<dbReference type="PATRIC" id="fig|947033.5.peg.304"/>
<name>A0A0W0ZP48_9GAMM</name>
<gene>
    <name evidence="1" type="ORF">Lste_0281</name>
</gene>